<dbReference type="Gene3D" id="3.60.20.40">
    <property type="match status" value="1"/>
</dbReference>
<feature type="signal peptide" evidence="1">
    <location>
        <begin position="1"/>
        <end position="18"/>
    </location>
</feature>
<dbReference type="PANTHER" id="PTHR11686:SF72">
    <property type="entry name" value="GAMMA-GLUTAMYL TRANSPEPTIDASE, ISOFORM A"/>
    <property type="match status" value="1"/>
</dbReference>
<dbReference type="EnsemblMetazoa" id="XM_028277276.2">
    <property type="protein sequence ID" value="XP_028133077.2"/>
    <property type="gene ID" value="LOC114328424"/>
</dbReference>
<evidence type="ECO:0008006" key="4">
    <source>
        <dbReference type="Google" id="ProtNLM"/>
    </source>
</evidence>
<evidence type="ECO:0000313" key="2">
    <source>
        <dbReference type="EnsemblMetazoa" id="XP_028133077.2"/>
    </source>
</evidence>
<keyword evidence="3" id="KW-1185">Reference proteome</keyword>
<feature type="chain" id="PRO_5045355009" description="Glutathione hydrolase 1 proenzyme-like" evidence="1">
    <location>
        <begin position="19"/>
        <end position="564"/>
    </location>
</feature>
<evidence type="ECO:0000313" key="3">
    <source>
        <dbReference type="Proteomes" id="UP001652700"/>
    </source>
</evidence>
<dbReference type="SUPFAM" id="SSF56235">
    <property type="entry name" value="N-terminal nucleophile aminohydrolases (Ntn hydrolases)"/>
    <property type="match status" value="1"/>
</dbReference>
<dbReference type="InterPro" id="IPR043138">
    <property type="entry name" value="GGT_lsub"/>
</dbReference>
<dbReference type="Gene3D" id="1.10.246.130">
    <property type="match status" value="1"/>
</dbReference>
<dbReference type="PANTHER" id="PTHR11686">
    <property type="entry name" value="GAMMA GLUTAMYL TRANSPEPTIDASE"/>
    <property type="match status" value="1"/>
</dbReference>
<dbReference type="InterPro" id="IPR029055">
    <property type="entry name" value="Ntn_hydrolases_N"/>
</dbReference>
<protein>
    <recommendedName>
        <fullName evidence="4">Glutathione hydrolase 1 proenzyme-like</fullName>
    </recommendedName>
</protein>
<dbReference type="RefSeq" id="XP_028133077.2">
    <property type="nucleotide sequence ID" value="XM_028277276.2"/>
</dbReference>
<accession>A0ABM5IHQ3</accession>
<dbReference type="InterPro" id="IPR043137">
    <property type="entry name" value="GGT_ssub_C"/>
</dbReference>
<dbReference type="PRINTS" id="PR01210">
    <property type="entry name" value="GGTRANSPTASE"/>
</dbReference>
<reference evidence="2" key="1">
    <citation type="submission" date="2025-05" db="UniProtKB">
        <authorList>
            <consortium name="EnsemblMetazoa"/>
        </authorList>
    </citation>
    <scope>IDENTIFICATION</scope>
</reference>
<dbReference type="Pfam" id="PF01019">
    <property type="entry name" value="G_glu_transpept"/>
    <property type="match status" value="1"/>
</dbReference>
<keyword evidence="1" id="KW-0732">Signal</keyword>
<evidence type="ECO:0000256" key="1">
    <source>
        <dbReference type="SAM" id="SignalP"/>
    </source>
</evidence>
<organism evidence="2 3">
    <name type="scientific">Diabrotica virgifera virgifera</name>
    <name type="common">western corn rootworm</name>
    <dbReference type="NCBI Taxonomy" id="50390"/>
    <lineage>
        <taxon>Eukaryota</taxon>
        <taxon>Metazoa</taxon>
        <taxon>Ecdysozoa</taxon>
        <taxon>Arthropoda</taxon>
        <taxon>Hexapoda</taxon>
        <taxon>Insecta</taxon>
        <taxon>Pterygota</taxon>
        <taxon>Neoptera</taxon>
        <taxon>Endopterygota</taxon>
        <taxon>Coleoptera</taxon>
        <taxon>Polyphaga</taxon>
        <taxon>Cucujiformia</taxon>
        <taxon>Chrysomeloidea</taxon>
        <taxon>Chrysomelidae</taxon>
        <taxon>Galerucinae</taxon>
        <taxon>Diabroticina</taxon>
        <taxon>Diabroticites</taxon>
        <taxon>Diabrotica</taxon>
    </lineage>
</organism>
<dbReference type="InterPro" id="IPR000101">
    <property type="entry name" value="GGT_peptidase"/>
</dbReference>
<sequence>MQVLQGLILLLLVGSLTALPNSLSASGLNGAVVSNAPGCAQVGRDILKKGKNVVDAVIATAFCEGVRNPTTIGVGGGFLATYYNKAKNKAYSIDSRERAPYAATEDMFVRNQSLAIRGGLSVAVPGETRGYWILYNKFGGGVPWSSLVEPTIKLCEEGIEMNELTYNNLRDLIDVVRGDRGLREIFINPATDQVYKKGEKYRRVKFAQTLRVIAREGGNALHDGSLTKNFVADIKANGGIITVKDLADFKVEFLNPINTTFSGKQIYSFPLPGSGIIMTYILNILENYLPRNDHFSVKTYHRIIEALKYGYAMRSGLGDKDFVPGLDDMVAKLSSKRFAAETRQKITDFKTFNDATHYGATFESIQDHGTANLCVWGPNGDGIALTTSINYILGAGFVSESTGIILNDSMDDFSTPGLVNEYGYLPSPSNFIRPGKRPQSSMCPTVILDKRNDLFMIVGGAGGSKIISSVTQVILNRLYFNMDVESASGLQRIHHQLFPMTLDMEDDWVHQNPEVVRGLQSKGHNLTISYPDGFVAVTTISLDMYKRSIVGVYDKRRSGSVAYM</sequence>
<dbReference type="GeneID" id="114328424"/>
<name>A0ABM5IHQ3_DIAVI</name>
<proteinExistence type="predicted"/>
<dbReference type="Proteomes" id="UP001652700">
    <property type="component" value="Unplaced"/>
</dbReference>